<dbReference type="GO" id="GO:0005829">
    <property type="term" value="C:cytosol"/>
    <property type="evidence" value="ECO:0007669"/>
    <property type="project" value="TreeGrafter"/>
</dbReference>
<organism evidence="1 2">
    <name type="scientific">Viridothelium virens</name>
    <name type="common">Speckled blister lichen</name>
    <name type="synonym">Trypethelium virens</name>
    <dbReference type="NCBI Taxonomy" id="1048519"/>
    <lineage>
        <taxon>Eukaryota</taxon>
        <taxon>Fungi</taxon>
        <taxon>Dikarya</taxon>
        <taxon>Ascomycota</taxon>
        <taxon>Pezizomycotina</taxon>
        <taxon>Dothideomycetes</taxon>
        <taxon>Dothideomycetes incertae sedis</taxon>
        <taxon>Trypetheliales</taxon>
        <taxon>Trypetheliaceae</taxon>
        <taxon>Viridothelium</taxon>
    </lineage>
</organism>
<dbReference type="InterPro" id="IPR029063">
    <property type="entry name" value="SAM-dependent_MTases_sf"/>
</dbReference>
<gene>
    <name evidence="1" type="ORF">EV356DRAFT_510703</name>
</gene>
<dbReference type="PANTHER" id="PTHR14614:SF156">
    <property type="entry name" value="PROTEIN-LYSINE N-METHYLTRANSFERASE EFM2"/>
    <property type="match status" value="1"/>
</dbReference>
<name>A0A6A6HII6_VIRVR</name>
<evidence type="ECO:0000313" key="1">
    <source>
        <dbReference type="EMBL" id="KAF2237702.1"/>
    </source>
</evidence>
<dbReference type="InterPro" id="IPR019410">
    <property type="entry name" value="Methyltransf_16"/>
</dbReference>
<dbReference type="OrthoDB" id="433955at2759"/>
<reference evidence="1" key="1">
    <citation type="journal article" date="2020" name="Stud. Mycol.">
        <title>101 Dothideomycetes genomes: a test case for predicting lifestyles and emergence of pathogens.</title>
        <authorList>
            <person name="Haridas S."/>
            <person name="Albert R."/>
            <person name="Binder M."/>
            <person name="Bloem J."/>
            <person name="Labutti K."/>
            <person name="Salamov A."/>
            <person name="Andreopoulos B."/>
            <person name="Baker S."/>
            <person name="Barry K."/>
            <person name="Bills G."/>
            <person name="Bluhm B."/>
            <person name="Cannon C."/>
            <person name="Castanera R."/>
            <person name="Culley D."/>
            <person name="Daum C."/>
            <person name="Ezra D."/>
            <person name="Gonzalez J."/>
            <person name="Henrissat B."/>
            <person name="Kuo A."/>
            <person name="Liang C."/>
            <person name="Lipzen A."/>
            <person name="Lutzoni F."/>
            <person name="Magnuson J."/>
            <person name="Mondo S."/>
            <person name="Nolan M."/>
            <person name="Ohm R."/>
            <person name="Pangilinan J."/>
            <person name="Park H.-J."/>
            <person name="Ramirez L."/>
            <person name="Alfaro M."/>
            <person name="Sun H."/>
            <person name="Tritt A."/>
            <person name="Yoshinaga Y."/>
            <person name="Zwiers L.-H."/>
            <person name="Turgeon B."/>
            <person name="Goodwin S."/>
            <person name="Spatafora J."/>
            <person name="Crous P."/>
            <person name="Grigoriev I."/>
        </authorList>
    </citation>
    <scope>NUCLEOTIDE SEQUENCE</scope>
    <source>
        <strain evidence="1">Tuck. ex Michener</strain>
    </source>
</reference>
<dbReference type="Proteomes" id="UP000800092">
    <property type="component" value="Unassembled WGS sequence"/>
</dbReference>
<dbReference type="Pfam" id="PF10294">
    <property type="entry name" value="Methyltransf_16"/>
    <property type="match status" value="1"/>
</dbReference>
<dbReference type="EMBL" id="ML991779">
    <property type="protein sequence ID" value="KAF2237702.1"/>
    <property type="molecule type" value="Genomic_DNA"/>
</dbReference>
<dbReference type="AlphaFoldDB" id="A0A6A6HII6"/>
<dbReference type="PANTHER" id="PTHR14614">
    <property type="entry name" value="HEPATOCELLULAR CARCINOMA-ASSOCIATED ANTIGEN"/>
    <property type="match status" value="1"/>
</dbReference>
<dbReference type="GO" id="GO:0008757">
    <property type="term" value="F:S-adenosylmethionine-dependent methyltransferase activity"/>
    <property type="evidence" value="ECO:0007669"/>
    <property type="project" value="UniProtKB-ARBA"/>
</dbReference>
<dbReference type="SUPFAM" id="SSF53335">
    <property type="entry name" value="S-adenosyl-L-methionine-dependent methyltransferases"/>
    <property type="match status" value="1"/>
</dbReference>
<keyword evidence="2" id="KW-1185">Reference proteome</keyword>
<sequence>MRRIPRTFPIPSSNGTIVLKLEAPAVRAQNLVLEAWSSSYVLTQHLHEITSDFEPALMSLRKIRSERLPTPNGDDDISNIGAPLFPSSSLGVLELGAGIGLVGLAASSLWSVPLILTDLVPIVEPIISNIKLNADTLAANGGSACAGALDWDEPDTLSLYNGTTPLSLQASKLDAGDKAKIILAADVVYCEDHPRILTKAIFAWLSPGEEARVVIAYPLRIAYLDQIRELWERLDNGGLTSIREGRARADDTWDDEEEIEWCVWKWKA</sequence>
<protein>
    <submittedName>
        <fullName evidence="1">Uncharacterized protein</fullName>
    </submittedName>
</protein>
<accession>A0A6A6HII6</accession>
<evidence type="ECO:0000313" key="2">
    <source>
        <dbReference type="Proteomes" id="UP000800092"/>
    </source>
</evidence>
<proteinExistence type="predicted"/>
<dbReference type="Gene3D" id="3.40.50.150">
    <property type="entry name" value="Vaccinia Virus protein VP39"/>
    <property type="match status" value="1"/>
</dbReference>